<evidence type="ECO:0000313" key="5">
    <source>
        <dbReference type="Proteomes" id="UP001634007"/>
    </source>
</evidence>
<dbReference type="PANTHER" id="PTHR33470">
    <property type="entry name" value="OS01G0164075 PROTEIN"/>
    <property type="match status" value="1"/>
</dbReference>
<gene>
    <name evidence="4" type="ORF">ACJRO7_017311</name>
</gene>
<proteinExistence type="predicted"/>
<feature type="region of interest" description="Disordered" evidence="2">
    <location>
        <begin position="38"/>
        <end position="118"/>
    </location>
</feature>
<name>A0ABD3KUA0_EUCGL</name>
<comment type="caution">
    <text evidence="4">The sequence shown here is derived from an EMBL/GenBank/DDBJ whole genome shotgun (WGS) entry which is preliminary data.</text>
</comment>
<feature type="compositionally biased region" description="Pro residues" evidence="2">
    <location>
        <begin position="88"/>
        <end position="98"/>
    </location>
</feature>
<feature type="compositionally biased region" description="Basic residues" evidence="2">
    <location>
        <begin position="47"/>
        <end position="59"/>
    </location>
</feature>
<organism evidence="4 5">
    <name type="scientific">Eucalyptus globulus</name>
    <name type="common">Tasmanian blue gum</name>
    <dbReference type="NCBI Taxonomy" id="34317"/>
    <lineage>
        <taxon>Eukaryota</taxon>
        <taxon>Viridiplantae</taxon>
        <taxon>Streptophyta</taxon>
        <taxon>Embryophyta</taxon>
        <taxon>Tracheophyta</taxon>
        <taxon>Spermatophyta</taxon>
        <taxon>Magnoliopsida</taxon>
        <taxon>eudicotyledons</taxon>
        <taxon>Gunneridae</taxon>
        <taxon>Pentapetalae</taxon>
        <taxon>rosids</taxon>
        <taxon>malvids</taxon>
        <taxon>Myrtales</taxon>
        <taxon>Myrtaceae</taxon>
        <taxon>Myrtoideae</taxon>
        <taxon>Eucalypteae</taxon>
        <taxon>Eucalyptus</taxon>
    </lineage>
</organism>
<feature type="compositionally biased region" description="Basic residues" evidence="2">
    <location>
        <begin position="75"/>
        <end position="85"/>
    </location>
</feature>
<evidence type="ECO:0000313" key="4">
    <source>
        <dbReference type="EMBL" id="KAL3741818.1"/>
    </source>
</evidence>
<feature type="chain" id="PRO_5044853060" evidence="3">
    <location>
        <begin position="25"/>
        <end position="255"/>
    </location>
</feature>
<feature type="compositionally biased region" description="Low complexity" evidence="2">
    <location>
        <begin position="99"/>
        <end position="112"/>
    </location>
</feature>
<protein>
    <submittedName>
        <fullName evidence="4">Uncharacterized protein</fullName>
    </submittedName>
</protein>
<evidence type="ECO:0000256" key="2">
    <source>
        <dbReference type="SAM" id="MobiDB-lite"/>
    </source>
</evidence>
<accession>A0ABD3KUA0</accession>
<feature type="compositionally biased region" description="Low complexity" evidence="2">
    <location>
        <begin position="63"/>
        <end position="74"/>
    </location>
</feature>
<evidence type="ECO:0000256" key="3">
    <source>
        <dbReference type="SAM" id="SignalP"/>
    </source>
</evidence>
<dbReference type="AlphaFoldDB" id="A0ABD3KUA0"/>
<keyword evidence="5" id="KW-1185">Reference proteome</keyword>
<sequence>MARAFLLAQLLLASSLFFALSSHGEELAEAVASDAVSPVHSPAAAPSHHHPGHHPHHHPPASVPALSPTAAHAPAPHHHHHHHTHAPVPAPMAHPPSHAPSHAPAHAPAHVPVHPPVHPPVAPMGRRFIAVQGVVYCKSCKYSGAETLLGATPVLGAVVKLECNNTKYRPTVQTAKTDKNGYFFLKAPKTITTYAFHKCMASLASSPVPSCQKPSALHGGTVGAVLRPEKPVMIDKLPYTVFTVGPFAFEPQCKH</sequence>
<dbReference type="EMBL" id="JBJKBG010000004">
    <property type="protein sequence ID" value="KAL3741818.1"/>
    <property type="molecule type" value="Genomic_DNA"/>
</dbReference>
<keyword evidence="1 3" id="KW-0732">Signal</keyword>
<dbReference type="PANTHER" id="PTHR33470:SF22">
    <property type="entry name" value="POLLEN OLE E 1 ALLERGEN AND EXTENSIN FAMILY PROTEIN"/>
    <property type="match status" value="1"/>
</dbReference>
<feature type="signal peptide" evidence="3">
    <location>
        <begin position="1"/>
        <end position="24"/>
    </location>
</feature>
<evidence type="ECO:0000256" key="1">
    <source>
        <dbReference type="ARBA" id="ARBA00022729"/>
    </source>
</evidence>
<reference evidence="4 5" key="1">
    <citation type="submission" date="2024-11" db="EMBL/GenBank/DDBJ databases">
        <title>Chromosome-level genome assembly of Eucalyptus globulus Labill. provides insights into its genome evolution.</title>
        <authorList>
            <person name="Li X."/>
        </authorList>
    </citation>
    <scope>NUCLEOTIDE SEQUENCE [LARGE SCALE GENOMIC DNA]</scope>
    <source>
        <strain evidence="4">CL2024</strain>
        <tissue evidence="4">Fresh tender leaves</tissue>
    </source>
</reference>
<dbReference type="Pfam" id="PF01190">
    <property type="entry name" value="Pollen_Ole_e_1"/>
    <property type="match status" value="1"/>
</dbReference>
<dbReference type="Proteomes" id="UP001634007">
    <property type="component" value="Unassembled WGS sequence"/>
</dbReference>